<dbReference type="Proteomes" id="UP001147653">
    <property type="component" value="Unassembled WGS sequence"/>
</dbReference>
<evidence type="ECO:0000313" key="3">
    <source>
        <dbReference type="Proteomes" id="UP001147653"/>
    </source>
</evidence>
<dbReference type="EMBL" id="JAPDDP010000017">
    <property type="protein sequence ID" value="MDA0180993.1"/>
    <property type="molecule type" value="Genomic_DNA"/>
</dbReference>
<proteinExistence type="predicted"/>
<feature type="transmembrane region" description="Helical" evidence="1">
    <location>
        <begin position="21"/>
        <end position="41"/>
    </location>
</feature>
<gene>
    <name evidence="2" type="ORF">OJ997_11860</name>
</gene>
<keyword evidence="1" id="KW-1133">Transmembrane helix</keyword>
<sequence>MAAISPSPRRRRQDLPQWAGTVGMALGTALGGAACYGLALLL</sequence>
<dbReference type="RefSeq" id="WP_270025304.1">
    <property type="nucleotide sequence ID" value="NZ_JAPDDP010000017.1"/>
</dbReference>
<keyword evidence="1" id="KW-0472">Membrane</keyword>
<comment type="caution">
    <text evidence="2">The sequence shown here is derived from an EMBL/GenBank/DDBJ whole genome shotgun (WGS) entry which is preliminary data.</text>
</comment>
<keyword evidence="3" id="KW-1185">Reference proteome</keyword>
<protein>
    <submittedName>
        <fullName evidence="2">Uncharacterized protein</fullName>
    </submittedName>
</protein>
<keyword evidence="1" id="KW-0812">Transmembrane</keyword>
<evidence type="ECO:0000256" key="1">
    <source>
        <dbReference type="SAM" id="Phobius"/>
    </source>
</evidence>
<reference evidence="2" key="1">
    <citation type="submission" date="2022-10" db="EMBL/GenBank/DDBJ databases">
        <title>The WGS of Solirubrobacter phytolaccae KCTC 29190.</title>
        <authorList>
            <person name="Jiang Z."/>
        </authorList>
    </citation>
    <scope>NUCLEOTIDE SEQUENCE</scope>
    <source>
        <strain evidence="2">KCTC 29190</strain>
    </source>
</reference>
<evidence type="ECO:0000313" key="2">
    <source>
        <dbReference type="EMBL" id="MDA0180993.1"/>
    </source>
</evidence>
<organism evidence="2 3">
    <name type="scientific">Solirubrobacter phytolaccae</name>
    <dbReference type="NCBI Taxonomy" id="1404360"/>
    <lineage>
        <taxon>Bacteria</taxon>
        <taxon>Bacillati</taxon>
        <taxon>Actinomycetota</taxon>
        <taxon>Thermoleophilia</taxon>
        <taxon>Solirubrobacterales</taxon>
        <taxon>Solirubrobacteraceae</taxon>
        <taxon>Solirubrobacter</taxon>
    </lineage>
</organism>
<accession>A0A9X3S833</accession>
<dbReference type="AlphaFoldDB" id="A0A9X3S833"/>
<name>A0A9X3S833_9ACTN</name>